<organism evidence="3 4">
    <name type="scientific">Methanoliparum thermophilum</name>
    <dbReference type="NCBI Taxonomy" id="2491083"/>
    <lineage>
        <taxon>Archaea</taxon>
        <taxon>Methanobacteriati</taxon>
        <taxon>Methanobacteriota</taxon>
        <taxon>Candidatus Methanoliparia</taxon>
        <taxon>Candidatus Methanoliparales</taxon>
        <taxon>Candidatus Methanoliparaceae</taxon>
        <taxon>Candidatus Methanoliparum</taxon>
    </lineage>
</organism>
<evidence type="ECO:0000256" key="1">
    <source>
        <dbReference type="HAMAP-Rule" id="MF_01089"/>
    </source>
</evidence>
<dbReference type="InterPro" id="IPR058492">
    <property type="entry name" value="DUF8179"/>
</dbReference>
<comment type="caution">
    <text evidence="3">The sequence shown here is derived from an EMBL/GenBank/DDBJ whole genome shotgun (WGS) entry which is preliminary data.</text>
</comment>
<protein>
    <recommendedName>
        <fullName evidence="1">UPF0288 protein EF806_02965</fullName>
    </recommendedName>
</protein>
<feature type="domain" description="Putative peptidyl-prolyl cis-trans isomerase" evidence="2">
    <location>
        <begin position="381"/>
        <end position="503"/>
    </location>
</feature>
<dbReference type="EMBL" id="RXIF01000004">
    <property type="protein sequence ID" value="RZN65019.1"/>
    <property type="molecule type" value="Genomic_DNA"/>
</dbReference>
<accession>A0A520KSY0</accession>
<dbReference type="Proteomes" id="UP000317158">
    <property type="component" value="Unassembled WGS sequence"/>
</dbReference>
<evidence type="ECO:0000313" key="3">
    <source>
        <dbReference type="EMBL" id="RZN65019.1"/>
    </source>
</evidence>
<proteinExistence type="inferred from homology"/>
<comment type="similarity">
    <text evidence="1">Belongs to the UPF0288 family.</text>
</comment>
<dbReference type="AlphaFoldDB" id="A0A520KSY0"/>
<dbReference type="Pfam" id="PF26548">
    <property type="entry name" value="DUF8179"/>
    <property type="match status" value="1"/>
</dbReference>
<sequence length="506" mass="57931">MGSEKRLRISLNGDEIELKEGVTVADLFSVADYHYDNKGVFAIIRAAEKKERSKIRFYVIKTSKGDMKIEMISKDDNNRESFDLQRFKESSVEWIDKNTVAFGPVEMNIPVDEEAYDFNSYDVFLGSATKNLYLIISRKHHKASYRSPKDPIFAKVVSGKSVLEYLTVSDYIIDLTPDLETEELSNSIISTNTRLSLKDGDKVLTHINVRLNDKSVKGSEHFLFVVDDGFLNTKELSYTYIANDDLIGEDILYEVRSPRKRGTITVRTSGSEKGKIFIYKQDRGASNDHSLIGWVEDGLRLLDLLRKGDFVKVNTNIKKISLIGKSIRDAIDFCSKNGITMDYKNCEEDYIVVKQDPHYSFEILKKKSVKIEAVPDETIANIILYYDKAPNTIRSFKKELGLDRYPIGMLTVFFHYNSMWLFKPNLASLVLPENLPSEKVFKGEIGVTNQAAKRMGMIGIKLEDDNRYGPTGEVFKATNIIGRVLEMNKLKRLKENDILYIREYHE</sequence>
<gene>
    <name evidence="3" type="ORF">EF806_02965</name>
</gene>
<dbReference type="InterPro" id="IPR016466">
    <property type="entry name" value="Methan_mark_3"/>
</dbReference>
<evidence type="ECO:0000259" key="2">
    <source>
        <dbReference type="Pfam" id="PF26548"/>
    </source>
</evidence>
<name>A0A520KSY0_METT2</name>
<dbReference type="PIRSF" id="PIRSF005852">
    <property type="entry name" value="UCP005852"/>
    <property type="match status" value="1"/>
</dbReference>
<dbReference type="HAMAP" id="MF_01089">
    <property type="entry name" value="UPF0288"/>
    <property type="match status" value="1"/>
</dbReference>
<evidence type="ECO:0000313" key="4">
    <source>
        <dbReference type="Proteomes" id="UP000317158"/>
    </source>
</evidence>
<reference evidence="3 4" key="1">
    <citation type="journal article" date="2019" name="Nat. Microbiol.">
        <title>Wide diversity of methane and short-chain alkane metabolisms in uncultured archaea.</title>
        <authorList>
            <person name="Borrel G."/>
            <person name="Adam P.S."/>
            <person name="McKay L.J."/>
            <person name="Chen L.X."/>
            <person name="Sierra-Garcia I.N."/>
            <person name="Sieber C.M."/>
            <person name="Letourneur Q."/>
            <person name="Ghozlane A."/>
            <person name="Andersen G.L."/>
            <person name="Li W.J."/>
            <person name="Hallam S.J."/>
            <person name="Muyzer G."/>
            <person name="de Oliveira V.M."/>
            <person name="Inskeep W.P."/>
            <person name="Banfield J.F."/>
            <person name="Gribaldo S."/>
        </authorList>
    </citation>
    <scope>NUCLEOTIDE SEQUENCE [LARGE SCALE GENOMIC DNA]</scope>
    <source>
        <strain evidence="3">NM1a</strain>
    </source>
</reference>
<dbReference type="NCBIfam" id="TIGR03268">
    <property type="entry name" value="methan_mark_3"/>
    <property type="match status" value="1"/>
</dbReference>